<dbReference type="InterPro" id="IPR029044">
    <property type="entry name" value="Nucleotide-diphossugar_trans"/>
</dbReference>
<accession>A0A2V1IUL4</accession>
<organism evidence="1 2">
    <name type="scientific">Paramuribaculum intestinale</name>
    <dbReference type="NCBI Taxonomy" id="2094151"/>
    <lineage>
        <taxon>Bacteria</taxon>
        <taxon>Pseudomonadati</taxon>
        <taxon>Bacteroidota</taxon>
        <taxon>Bacteroidia</taxon>
        <taxon>Bacteroidales</taxon>
        <taxon>Muribaculaceae</taxon>
        <taxon>Paramuribaculum</taxon>
    </lineage>
</organism>
<comment type="caution">
    <text evidence="1">The sequence shown here is derived from an EMBL/GenBank/DDBJ whole genome shotgun (WGS) entry which is preliminary data.</text>
</comment>
<dbReference type="PANTHER" id="PTHR21485:SF3">
    <property type="entry name" value="N-ACYLNEURAMINATE CYTIDYLYLTRANSFERASE"/>
    <property type="match status" value="1"/>
</dbReference>
<gene>
    <name evidence="1" type="ORF">C5O25_12470</name>
</gene>
<dbReference type="InterPro" id="IPR050793">
    <property type="entry name" value="CMP-NeuNAc_synthase"/>
</dbReference>
<evidence type="ECO:0000313" key="1">
    <source>
        <dbReference type="EMBL" id="PWB05757.1"/>
    </source>
</evidence>
<reference evidence="2" key="1">
    <citation type="submission" date="2018-02" db="EMBL/GenBank/DDBJ databases">
        <authorList>
            <person name="Clavel T."/>
            <person name="Strowig T."/>
        </authorList>
    </citation>
    <scope>NUCLEOTIDE SEQUENCE [LARGE SCALE GENOMIC DNA]</scope>
    <source>
        <strain evidence="2">DSM 100764</strain>
    </source>
</reference>
<proteinExistence type="predicted"/>
<dbReference type="PANTHER" id="PTHR21485">
    <property type="entry name" value="HAD SUPERFAMILY MEMBERS CMAS AND KDSC"/>
    <property type="match status" value="1"/>
</dbReference>
<keyword evidence="1" id="KW-0548">Nucleotidyltransferase</keyword>
<evidence type="ECO:0000313" key="2">
    <source>
        <dbReference type="Proteomes" id="UP000244925"/>
    </source>
</evidence>
<dbReference type="Proteomes" id="UP000244925">
    <property type="component" value="Unassembled WGS sequence"/>
</dbReference>
<sequence>VRVYRRSAESATDTAPVIEVVREFIDAIRPAPDDMLVLAQATSPFTSPDDFRRLRQSIDAAKADSYIACLRTKRFVWNHDGTPASYRLDAKPMRQAFSGTLIETGAFYASSVGAIERSSSLLSGRIEIVETSPGTDVDIDESIDWLKAEALAKAITMIQ</sequence>
<dbReference type="SUPFAM" id="SSF53448">
    <property type="entry name" value="Nucleotide-diphospho-sugar transferases"/>
    <property type="match status" value="1"/>
</dbReference>
<keyword evidence="2" id="KW-1185">Reference proteome</keyword>
<feature type="non-terminal residue" evidence="1">
    <location>
        <position position="1"/>
    </location>
</feature>
<dbReference type="EMBL" id="PUBV01000060">
    <property type="protein sequence ID" value="PWB05757.1"/>
    <property type="molecule type" value="Genomic_DNA"/>
</dbReference>
<protein>
    <submittedName>
        <fullName evidence="1">Acylneuraminate cytidylyltransferase family protein</fullName>
    </submittedName>
</protein>
<keyword evidence="1" id="KW-0808">Transferase</keyword>
<dbReference type="Gene3D" id="3.90.550.10">
    <property type="entry name" value="Spore Coat Polysaccharide Biosynthesis Protein SpsA, Chain A"/>
    <property type="match status" value="1"/>
</dbReference>
<dbReference type="GO" id="GO:0008781">
    <property type="term" value="F:N-acylneuraminate cytidylyltransferase activity"/>
    <property type="evidence" value="ECO:0007669"/>
    <property type="project" value="TreeGrafter"/>
</dbReference>
<dbReference type="AlphaFoldDB" id="A0A2V1IUL4"/>
<name>A0A2V1IUL4_9BACT</name>
<dbReference type="RefSeq" id="WP_107037039.1">
    <property type="nucleotide sequence ID" value="NZ_PUBV01000060.1"/>
</dbReference>